<feature type="domain" description="Disease resistance protein At4g27190-like leucine-rich repeats" evidence="1">
    <location>
        <begin position="2"/>
        <end position="83"/>
    </location>
</feature>
<evidence type="ECO:0000313" key="2">
    <source>
        <dbReference type="EMBL" id="KOM51836.1"/>
    </source>
</evidence>
<dbReference type="AlphaFoldDB" id="A0A0L9V9S9"/>
<evidence type="ECO:0000313" key="3">
    <source>
        <dbReference type="Proteomes" id="UP000053144"/>
    </source>
</evidence>
<dbReference type="Gramene" id="KOM51836">
    <property type="protein sequence ID" value="KOM51836"/>
    <property type="gene ID" value="LR48_Vigan09g049500"/>
</dbReference>
<reference evidence="3" key="1">
    <citation type="journal article" date="2015" name="Proc. Natl. Acad. Sci. U.S.A.">
        <title>Genome sequencing of adzuki bean (Vigna angularis) provides insight into high starch and low fat accumulation and domestication.</title>
        <authorList>
            <person name="Yang K."/>
            <person name="Tian Z."/>
            <person name="Chen C."/>
            <person name="Luo L."/>
            <person name="Zhao B."/>
            <person name="Wang Z."/>
            <person name="Yu L."/>
            <person name="Li Y."/>
            <person name="Sun Y."/>
            <person name="Li W."/>
            <person name="Chen Y."/>
            <person name="Li Y."/>
            <person name="Zhang Y."/>
            <person name="Ai D."/>
            <person name="Zhao J."/>
            <person name="Shang C."/>
            <person name="Ma Y."/>
            <person name="Wu B."/>
            <person name="Wang M."/>
            <person name="Gao L."/>
            <person name="Sun D."/>
            <person name="Zhang P."/>
            <person name="Guo F."/>
            <person name="Wang W."/>
            <person name="Li Y."/>
            <person name="Wang J."/>
            <person name="Varshney R.K."/>
            <person name="Wang J."/>
            <person name="Ling H.Q."/>
            <person name="Wan P."/>
        </authorList>
    </citation>
    <scope>NUCLEOTIDE SEQUENCE</scope>
    <source>
        <strain evidence="3">cv. Jingnong 6</strain>
    </source>
</reference>
<evidence type="ECO:0000259" key="1">
    <source>
        <dbReference type="Pfam" id="PF23247"/>
    </source>
</evidence>
<name>A0A0L9V9S9_PHAAN</name>
<protein>
    <recommendedName>
        <fullName evidence="1">Disease resistance protein At4g27190-like leucine-rich repeats domain-containing protein</fullName>
    </recommendedName>
</protein>
<accession>A0A0L9V9S9</accession>
<dbReference type="InterPro" id="IPR057135">
    <property type="entry name" value="At4g27190-like_LRR"/>
</dbReference>
<organism evidence="2 3">
    <name type="scientific">Phaseolus angularis</name>
    <name type="common">Azuki bean</name>
    <name type="synonym">Vigna angularis</name>
    <dbReference type="NCBI Taxonomy" id="3914"/>
    <lineage>
        <taxon>Eukaryota</taxon>
        <taxon>Viridiplantae</taxon>
        <taxon>Streptophyta</taxon>
        <taxon>Embryophyta</taxon>
        <taxon>Tracheophyta</taxon>
        <taxon>Spermatophyta</taxon>
        <taxon>Magnoliopsida</taxon>
        <taxon>eudicotyledons</taxon>
        <taxon>Gunneridae</taxon>
        <taxon>Pentapetalae</taxon>
        <taxon>rosids</taxon>
        <taxon>fabids</taxon>
        <taxon>Fabales</taxon>
        <taxon>Fabaceae</taxon>
        <taxon>Papilionoideae</taxon>
        <taxon>50 kb inversion clade</taxon>
        <taxon>NPAAA clade</taxon>
        <taxon>indigoferoid/millettioid clade</taxon>
        <taxon>Phaseoleae</taxon>
        <taxon>Vigna</taxon>
    </lineage>
</organism>
<gene>
    <name evidence="2" type="ORF">LR48_Vigan09g049500</name>
</gene>
<proteinExistence type="predicted"/>
<dbReference type="Pfam" id="PF23247">
    <property type="entry name" value="LRR_RPS2"/>
    <property type="match status" value="1"/>
</dbReference>
<dbReference type="Proteomes" id="UP000053144">
    <property type="component" value="Chromosome 9"/>
</dbReference>
<dbReference type="EMBL" id="CM003379">
    <property type="protein sequence ID" value="KOM51836.1"/>
    <property type="molecule type" value="Genomic_DNA"/>
</dbReference>
<sequence length="88" mass="9906">MKIIFDIDESEVKTKGVVFGLKNFTLKNLSNSKHVWKENSTGIISFHNLQVAVNGCESLITLFSSSLARNLRKLETLHINECGKLVEK</sequence>